<proteinExistence type="predicted"/>
<accession>A0ACA9QSD8</accession>
<dbReference type="Proteomes" id="UP000789525">
    <property type="component" value="Unassembled WGS sequence"/>
</dbReference>
<sequence length="279" mass="30492">RCLKDLRERFAKVDIQASEPIVPFRETAIKANDMAPPKTPNAPRGTIHGSSAHSIATYTVRAIPLPQSITTFLQSNQSIIARLERISQHEGHEHERVGPPNGNGGPGEATTEDAFAAETEEEIAISQGELLQKPTVRVESFWPSFVDVMKKAGGEWAKYASQVWAFGPNRTGPNLLLDARPEGSKWHDRSTCKRHEPPPHISRVDLEFESSLEAGFQIATLQGPLCAEPVQGMVYVVESLKVDETEGQDTEGMDLLISATTASLIFYAAHSKKAQAKGS</sequence>
<gene>
    <name evidence="1" type="ORF">ACOLOM_LOCUS13164</name>
</gene>
<comment type="caution">
    <text evidence="1">The sequence shown here is derived from an EMBL/GenBank/DDBJ whole genome shotgun (WGS) entry which is preliminary data.</text>
</comment>
<keyword evidence="2" id="KW-1185">Reference proteome</keyword>
<evidence type="ECO:0000313" key="1">
    <source>
        <dbReference type="EMBL" id="CAG8760241.1"/>
    </source>
</evidence>
<organism evidence="1 2">
    <name type="scientific">Acaulospora colombiana</name>
    <dbReference type="NCBI Taxonomy" id="27376"/>
    <lineage>
        <taxon>Eukaryota</taxon>
        <taxon>Fungi</taxon>
        <taxon>Fungi incertae sedis</taxon>
        <taxon>Mucoromycota</taxon>
        <taxon>Glomeromycotina</taxon>
        <taxon>Glomeromycetes</taxon>
        <taxon>Diversisporales</taxon>
        <taxon>Acaulosporaceae</taxon>
        <taxon>Acaulospora</taxon>
    </lineage>
</organism>
<feature type="non-terminal residue" evidence="1">
    <location>
        <position position="279"/>
    </location>
</feature>
<dbReference type="EMBL" id="CAJVPT010058373">
    <property type="protein sequence ID" value="CAG8760241.1"/>
    <property type="molecule type" value="Genomic_DNA"/>
</dbReference>
<feature type="non-terminal residue" evidence="1">
    <location>
        <position position="1"/>
    </location>
</feature>
<evidence type="ECO:0000313" key="2">
    <source>
        <dbReference type="Proteomes" id="UP000789525"/>
    </source>
</evidence>
<reference evidence="1" key="1">
    <citation type="submission" date="2021-06" db="EMBL/GenBank/DDBJ databases">
        <authorList>
            <person name="Kallberg Y."/>
            <person name="Tangrot J."/>
            <person name="Rosling A."/>
        </authorList>
    </citation>
    <scope>NUCLEOTIDE SEQUENCE</scope>
    <source>
        <strain evidence="1">CL356</strain>
    </source>
</reference>
<name>A0ACA9QSD8_9GLOM</name>
<protein>
    <submittedName>
        <fullName evidence="1">10288_t:CDS:1</fullName>
    </submittedName>
</protein>